<dbReference type="GO" id="GO:0000271">
    <property type="term" value="P:polysaccharide biosynthetic process"/>
    <property type="evidence" value="ECO:0007669"/>
    <property type="project" value="InterPro"/>
</dbReference>
<evidence type="ECO:0000256" key="1">
    <source>
        <dbReference type="ARBA" id="ARBA00004141"/>
    </source>
</evidence>
<dbReference type="STRING" id="1423724.FC32_GL000134"/>
<keyword evidence="5 6" id="KW-0472">Membrane</keyword>
<evidence type="ECO:0000256" key="5">
    <source>
        <dbReference type="ARBA" id="ARBA00023136"/>
    </source>
</evidence>
<evidence type="ECO:0000256" key="2">
    <source>
        <dbReference type="ARBA" id="ARBA00009399"/>
    </source>
</evidence>
<feature type="domain" description="GtrA/DPMS transmembrane" evidence="7">
    <location>
        <begin position="14"/>
        <end position="131"/>
    </location>
</feature>
<comment type="similarity">
    <text evidence="2">Belongs to the GtrA family.</text>
</comment>
<dbReference type="PATRIC" id="fig|1423724.4.peg.142"/>
<evidence type="ECO:0000259" key="7">
    <source>
        <dbReference type="Pfam" id="PF04138"/>
    </source>
</evidence>
<organism evidence="8 9">
    <name type="scientific">Ligilactobacillus apodemi DSM 16634 = JCM 16172</name>
    <dbReference type="NCBI Taxonomy" id="1423724"/>
    <lineage>
        <taxon>Bacteria</taxon>
        <taxon>Bacillati</taxon>
        <taxon>Bacillota</taxon>
        <taxon>Bacilli</taxon>
        <taxon>Lactobacillales</taxon>
        <taxon>Lactobacillaceae</taxon>
        <taxon>Ligilactobacillus</taxon>
    </lineage>
</organism>
<protein>
    <submittedName>
        <fullName evidence="8">GtcA family membrane protein</fullName>
    </submittedName>
</protein>
<keyword evidence="3 6" id="KW-0812">Transmembrane</keyword>
<dbReference type="PANTHER" id="PTHR38459">
    <property type="entry name" value="PROPHAGE BACTOPRENOL-LINKED GLUCOSE TRANSLOCASE HOMOLOG"/>
    <property type="match status" value="1"/>
</dbReference>
<dbReference type="InterPro" id="IPR051401">
    <property type="entry name" value="GtrA_CellWall_Glycosyl"/>
</dbReference>
<gene>
    <name evidence="8" type="ORF">FC32_GL000134</name>
</gene>
<dbReference type="PANTHER" id="PTHR38459:SF5">
    <property type="entry name" value="CELL WALL TEICHOIC ACID GLYCOSYLATION PROTEIN GTCA"/>
    <property type="match status" value="1"/>
</dbReference>
<dbReference type="AlphaFoldDB" id="A0A0R1U1L4"/>
<evidence type="ECO:0000313" key="8">
    <source>
        <dbReference type="EMBL" id="KRL85091.1"/>
    </source>
</evidence>
<dbReference type="Proteomes" id="UP000051324">
    <property type="component" value="Unassembled WGS sequence"/>
</dbReference>
<name>A0A0R1U1L4_9LACO</name>
<evidence type="ECO:0000256" key="6">
    <source>
        <dbReference type="SAM" id="Phobius"/>
    </source>
</evidence>
<dbReference type="Pfam" id="PF04138">
    <property type="entry name" value="GtrA_DPMS_TM"/>
    <property type="match status" value="1"/>
</dbReference>
<keyword evidence="4 6" id="KW-1133">Transmembrane helix</keyword>
<feature type="transmembrane region" description="Helical" evidence="6">
    <location>
        <begin position="84"/>
        <end position="106"/>
    </location>
</feature>
<proteinExistence type="inferred from homology"/>
<reference evidence="8 9" key="1">
    <citation type="journal article" date="2015" name="Genome Announc.">
        <title>Expanding the biotechnology potential of lactobacilli through comparative genomics of 213 strains and associated genera.</title>
        <authorList>
            <person name="Sun Z."/>
            <person name="Harris H.M."/>
            <person name="McCann A."/>
            <person name="Guo C."/>
            <person name="Argimon S."/>
            <person name="Zhang W."/>
            <person name="Yang X."/>
            <person name="Jeffery I.B."/>
            <person name="Cooney J.C."/>
            <person name="Kagawa T.F."/>
            <person name="Liu W."/>
            <person name="Song Y."/>
            <person name="Salvetti E."/>
            <person name="Wrobel A."/>
            <person name="Rasinkangas P."/>
            <person name="Parkhill J."/>
            <person name="Rea M.C."/>
            <person name="O'Sullivan O."/>
            <person name="Ritari J."/>
            <person name="Douillard F.P."/>
            <person name="Paul Ross R."/>
            <person name="Yang R."/>
            <person name="Briner A.E."/>
            <person name="Felis G.E."/>
            <person name="de Vos W.M."/>
            <person name="Barrangou R."/>
            <person name="Klaenhammer T.R."/>
            <person name="Caufield P.W."/>
            <person name="Cui Y."/>
            <person name="Zhang H."/>
            <person name="O'Toole P.W."/>
        </authorList>
    </citation>
    <scope>NUCLEOTIDE SEQUENCE [LARGE SCALE GENOMIC DNA]</scope>
    <source>
        <strain evidence="8 9">DSM 16634</strain>
    </source>
</reference>
<comment type="subcellular location">
    <subcellularLocation>
        <location evidence="1">Membrane</location>
        <topology evidence="1">Multi-pass membrane protein</topology>
    </subcellularLocation>
</comment>
<dbReference type="RefSeq" id="WP_056957260.1">
    <property type="nucleotide sequence ID" value="NZ_AZFT01000043.1"/>
</dbReference>
<evidence type="ECO:0000313" key="9">
    <source>
        <dbReference type="Proteomes" id="UP000051324"/>
    </source>
</evidence>
<dbReference type="InterPro" id="IPR007267">
    <property type="entry name" value="GtrA_DPMS_TM"/>
</dbReference>
<sequence length="144" mass="16953">MKKFYQKYHAFFSYTFFGTLASTINVLLFYLLETKLAFNYLLANCIAYLVALIFTFITNKYLVFNSKHASLSQSFKEFCSFCNVRFFSFLLDIGLMFTGVQLLSLYKTFAKIIDQVICGILNYFFSKWFIFKTTAKFLPDEEKN</sequence>
<keyword evidence="9" id="KW-1185">Reference proteome</keyword>
<accession>A0A0R1U1L4</accession>
<feature type="transmembrane region" description="Helical" evidence="6">
    <location>
        <begin position="12"/>
        <end position="32"/>
    </location>
</feature>
<comment type="caution">
    <text evidence="8">The sequence shown here is derived from an EMBL/GenBank/DDBJ whole genome shotgun (WGS) entry which is preliminary data.</text>
</comment>
<dbReference type="EMBL" id="AZFT01000043">
    <property type="protein sequence ID" value="KRL85091.1"/>
    <property type="molecule type" value="Genomic_DNA"/>
</dbReference>
<dbReference type="GO" id="GO:0005886">
    <property type="term" value="C:plasma membrane"/>
    <property type="evidence" value="ECO:0007669"/>
    <property type="project" value="TreeGrafter"/>
</dbReference>
<evidence type="ECO:0000256" key="3">
    <source>
        <dbReference type="ARBA" id="ARBA00022692"/>
    </source>
</evidence>
<evidence type="ECO:0000256" key="4">
    <source>
        <dbReference type="ARBA" id="ARBA00022989"/>
    </source>
</evidence>
<feature type="transmembrane region" description="Helical" evidence="6">
    <location>
        <begin position="38"/>
        <end position="63"/>
    </location>
</feature>